<keyword evidence="2" id="KW-0805">Transcription regulation</keyword>
<dbReference type="PROSITE" id="PS50888">
    <property type="entry name" value="BHLH"/>
    <property type="match status" value="1"/>
</dbReference>
<dbReference type="GO" id="GO:0003700">
    <property type="term" value="F:DNA-binding transcription factor activity"/>
    <property type="evidence" value="ECO:0000318"/>
    <property type="project" value="GO_Central"/>
</dbReference>
<gene>
    <name evidence="7" type="ORF">KFL_000860300</name>
</gene>
<evidence type="ECO:0000256" key="4">
    <source>
        <dbReference type="ARBA" id="ARBA00023242"/>
    </source>
</evidence>
<reference evidence="7 8" key="1">
    <citation type="journal article" date="2014" name="Nat. Commun.">
        <title>Klebsormidium flaccidum genome reveals primary factors for plant terrestrial adaptation.</title>
        <authorList>
            <person name="Hori K."/>
            <person name="Maruyama F."/>
            <person name="Fujisawa T."/>
            <person name="Togashi T."/>
            <person name="Yamamoto N."/>
            <person name="Seo M."/>
            <person name="Sato S."/>
            <person name="Yamada T."/>
            <person name="Mori H."/>
            <person name="Tajima N."/>
            <person name="Moriyama T."/>
            <person name="Ikeuchi M."/>
            <person name="Watanabe M."/>
            <person name="Wada H."/>
            <person name="Kobayashi K."/>
            <person name="Saito M."/>
            <person name="Masuda T."/>
            <person name="Sasaki-Sekimoto Y."/>
            <person name="Mashiguchi K."/>
            <person name="Awai K."/>
            <person name="Shimojima M."/>
            <person name="Masuda S."/>
            <person name="Iwai M."/>
            <person name="Nobusawa T."/>
            <person name="Narise T."/>
            <person name="Kondo S."/>
            <person name="Saito H."/>
            <person name="Sato R."/>
            <person name="Murakawa M."/>
            <person name="Ihara Y."/>
            <person name="Oshima-Yamada Y."/>
            <person name="Ohtaka K."/>
            <person name="Satoh M."/>
            <person name="Sonobe K."/>
            <person name="Ishii M."/>
            <person name="Ohtani R."/>
            <person name="Kanamori-Sato M."/>
            <person name="Honoki R."/>
            <person name="Miyazaki D."/>
            <person name="Mochizuki H."/>
            <person name="Umetsu J."/>
            <person name="Higashi K."/>
            <person name="Shibata D."/>
            <person name="Kamiya Y."/>
            <person name="Sato N."/>
            <person name="Nakamura Y."/>
            <person name="Tabata S."/>
            <person name="Ida S."/>
            <person name="Kurokawa K."/>
            <person name="Ohta H."/>
        </authorList>
    </citation>
    <scope>NUCLEOTIDE SEQUENCE [LARGE SCALE GENOMIC DNA]</scope>
    <source>
        <strain evidence="7 8">NIES-2285</strain>
    </source>
</reference>
<feature type="compositionally biased region" description="Polar residues" evidence="5">
    <location>
        <begin position="239"/>
        <end position="264"/>
    </location>
</feature>
<feature type="region of interest" description="Disordered" evidence="5">
    <location>
        <begin position="443"/>
        <end position="504"/>
    </location>
</feature>
<dbReference type="EMBL" id="DF237035">
    <property type="protein sequence ID" value="GAQ81658.1"/>
    <property type="molecule type" value="Genomic_DNA"/>
</dbReference>
<keyword evidence="4" id="KW-0539">Nucleus</keyword>
<dbReference type="SMART" id="SM00353">
    <property type="entry name" value="HLH"/>
    <property type="match status" value="1"/>
</dbReference>
<accession>A0A1Y1I0M9</accession>
<comment type="subcellular location">
    <subcellularLocation>
        <location evidence="1">Nucleus</location>
    </subcellularLocation>
</comment>
<dbReference type="Proteomes" id="UP000054558">
    <property type="component" value="Unassembled WGS sequence"/>
</dbReference>
<feature type="compositionally biased region" description="Basic and acidic residues" evidence="5">
    <location>
        <begin position="39"/>
        <end position="53"/>
    </location>
</feature>
<sequence>MVTDGKGRVSSNPLQRAGSGSGELSVGQPERNAPPAHRFGGDKSLEERQKELQAELVQKQAEASAHLQRQQLMRDQQHRHDMQRWGRGQISPVQLPPDRPRTGFKQIQPKPAEGALYEAGKGVPCYPPQSFMQQHAMAAEAMRLGRQSMDAGPSGQEGSVVLSSLSQERTNGPAPGATHVPSVRAPAWASLLQRGPVPHSPVVAPRGGRVGKERSSSGSRALPDAAKASTLTGGRDSVNETTVTSSYSEGDSLATSRAYQQNPLTVGRKRERCAKSDTEALEEDNDTLTEGTWITGETEGRAAAKAGGKDKGKRSRAAEVHNQSERRRRDRINDRMRALQELIPNSNKTDKASVLDEAIEYLKNLQTQLQFMSMRTGLFAANLPPGAPHPPAPPGMPGFSLPPMHPPSAHLPPMPSMHPPLGMHSMPFLDHPMFANSPMMQHEEGAEMKPGRPYGDSNREMYNAQEQQREAGPFHPRLDLYEGYQGHGHPSQQPSPRFDQGGRQ</sequence>
<evidence type="ECO:0000256" key="2">
    <source>
        <dbReference type="ARBA" id="ARBA00023015"/>
    </source>
</evidence>
<evidence type="ECO:0000256" key="5">
    <source>
        <dbReference type="SAM" id="MobiDB-lite"/>
    </source>
</evidence>
<protein>
    <recommendedName>
        <fullName evidence="6">BHLH domain-containing protein</fullName>
    </recommendedName>
</protein>
<dbReference type="OrthoDB" id="690068at2759"/>
<dbReference type="STRING" id="105231.A0A1Y1I0M9"/>
<dbReference type="GO" id="GO:0000976">
    <property type="term" value="F:transcription cis-regulatory region binding"/>
    <property type="evidence" value="ECO:0000318"/>
    <property type="project" value="GO_Central"/>
</dbReference>
<feature type="region of interest" description="Disordered" evidence="5">
    <location>
        <begin position="1"/>
        <end position="106"/>
    </location>
</feature>
<dbReference type="GO" id="GO:0005634">
    <property type="term" value="C:nucleus"/>
    <property type="evidence" value="ECO:0000318"/>
    <property type="project" value="GO_Central"/>
</dbReference>
<feature type="region of interest" description="Disordered" evidence="5">
    <location>
        <begin position="301"/>
        <end position="329"/>
    </location>
</feature>
<evidence type="ECO:0000259" key="6">
    <source>
        <dbReference type="PROSITE" id="PS50888"/>
    </source>
</evidence>
<dbReference type="FunFam" id="4.10.280.10:FF:000004">
    <property type="entry name" value="Basic helix-loop-helix transcription factor"/>
    <property type="match status" value="1"/>
</dbReference>
<evidence type="ECO:0000313" key="7">
    <source>
        <dbReference type="EMBL" id="GAQ81658.1"/>
    </source>
</evidence>
<evidence type="ECO:0000256" key="1">
    <source>
        <dbReference type="ARBA" id="ARBA00004123"/>
    </source>
</evidence>
<organism evidence="7 8">
    <name type="scientific">Klebsormidium nitens</name>
    <name type="common">Green alga</name>
    <name type="synonym">Ulothrix nitens</name>
    <dbReference type="NCBI Taxonomy" id="105231"/>
    <lineage>
        <taxon>Eukaryota</taxon>
        <taxon>Viridiplantae</taxon>
        <taxon>Streptophyta</taxon>
        <taxon>Klebsormidiophyceae</taxon>
        <taxon>Klebsormidiales</taxon>
        <taxon>Klebsormidiaceae</taxon>
        <taxon>Klebsormidium</taxon>
    </lineage>
</organism>
<feature type="compositionally biased region" description="Basic and acidic residues" evidence="5">
    <location>
        <begin position="75"/>
        <end position="84"/>
    </location>
</feature>
<dbReference type="GO" id="GO:0010017">
    <property type="term" value="P:red or far-red light signaling pathway"/>
    <property type="evidence" value="ECO:0000318"/>
    <property type="project" value="GO_Central"/>
</dbReference>
<dbReference type="InterPro" id="IPR036638">
    <property type="entry name" value="HLH_DNA-bd_sf"/>
</dbReference>
<dbReference type="AlphaFoldDB" id="A0A1Y1I0M9"/>
<feature type="region of interest" description="Disordered" evidence="5">
    <location>
        <begin position="194"/>
        <end position="285"/>
    </location>
</feature>
<dbReference type="InterPro" id="IPR044273">
    <property type="entry name" value="PIF3-like"/>
</dbReference>
<proteinExistence type="predicted"/>
<keyword evidence="8" id="KW-1185">Reference proteome</keyword>
<feature type="domain" description="BHLH" evidence="6">
    <location>
        <begin position="316"/>
        <end position="365"/>
    </location>
</feature>
<keyword evidence="3" id="KW-0804">Transcription</keyword>
<dbReference type="PANTHER" id="PTHR46807">
    <property type="entry name" value="TRANSCRIPTION FACTOR PIF3"/>
    <property type="match status" value="1"/>
</dbReference>
<dbReference type="SUPFAM" id="SSF47459">
    <property type="entry name" value="HLH, helix-loop-helix DNA-binding domain"/>
    <property type="match status" value="1"/>
</dbReference>
<name>A0A1Y1I0M9_KLENI</name>
<evidence type="ECO:0000313" key="8">
    <source>
        <dbReference type="Proteomes" id="UP000054558"/>
    </source>
</evidence>
<dbReference type="PANTHER" id="PTHR46807:SF1">
    <property type="entry name" value="TRANSCRIPTION FACTOR PIF3"/>
    <property type="match status" value="1"/>
</dbReference>
<dbReference type="Pfam" id="PF00010">
    <property type="entry name" value="HLH"/>
    <property type="match status" value="1"/>
</dbReference>
<dbReference type="InterPro" id="IPR011598">
    <property type="entry name" value="bHLH_dom"/>
</dbReference>
<evidence type="ECO:0000256" key="3">
    <source>
        <dbReference type="ARBA" id="ARBA00023163"/>
    </source>
</evidence>
<dbReference type="Gene3D" id="4.10.280.10">
    <property type="entry name" value="Helix-loop-helix DNA-binding domain"/>
    <property type="match status" value="1"/>
</dbReference>
<feature type="region of interest" description="Disordered" evidence="5">
    <location>
        <begin position="385"/>
        <end position="404"/>
    </location>
</feature>
<feature type="compositionally biased region" description="Pro residues" evidence="5">
    <location>
        <begin position="385"/>
        <end position="396"/>
    </location>
</feature>
<dbReference type="GO" id="GO:0046983">
    <property type="term" value="F:protein dimerization activity"/>
    <property type="evidence" value="ECO:0007669"/>
    <property type="project" value="InterPro"/>
</dbReference>